<proteinExistence type="predicted"/>
<reference evidence="2 3" key="1">
    <citation type="submission" date="2019-03" db="EMBL/GenBank/DDBJ databases">
        <title>Diversity of the mouse oral microbiome.</title>
        <authorList>
            <person name="Joseph S."/>
            <person name="Aduse-Opoku J."/>
            <person name="Curtis M."/>
            <person name="Wade W."/>
            <person name="Hashim A."/>
        </authorList>
    </citation>
    <scope>NUCLEOTIDE SEQUENCE [LARGE SCALE GENOMIC DNA]</scope>
    <source>
        <strain evidence="2 3">P1012</strain>
    </source>
</reference>
<name>A0A4Y9FU11_9MICO</name>
<keyword evidence="1" id="KW-0812">Transmembrane</keyword>
<evidence type="ECO:0000313" key="3">
    <source>
        <dbReference type="Proteomes" id="UP000298358"/>
    </source>
</evidence>
<comment type="caution">
    <text evidence="2">The sequence shown here is derived from an EMBL/GenBank/DDBJ whole genome shotgun (WGS) entry which is preliminary data.</text>
</comment>
<dbReference type="RefSeq" id="WP_135114755.1">
    <property type="nucleotide sequence ID" value="NZ_JADGLL010000024.1"/>
</dbReference>
<organism evidence="2 3">
    <name type="scientific">Microbacterium paludicola</name>
    <dbReference type="NCBI Taxonomy" id="300019"/>
    <lineage>
        <taxon>Bacteria</taxon>
        <taxon>Bacillati</taxon>
        <taxon>Actinomycetota</taxon>
        <taxon>Actinomycetes</taxon>
        <taxon>Micrococcales</taxon>
        <taxon>Microbacteriaceae</taxon>
        <taxon>Microbacterium</taxon>
    </lineage>
</organism>
<keyword evidence="1" id="KW-1133">Transmembrane helix</keyword>
<accession>A0A4Y9FU11</accession>
<keyword evidence="3" id="KW-1185">Reference proteome</keyword>
<sequence>MSRMVVIGQWARYALLAIIGIAVVAWLVSLPFRGEPDAAPAAEPTIEPAAATPSPTPTADPYRRFLALDAGGVLWRGTAGSCVAGIGPTLERTTDAVTWRPATPADAAELLALVPGDAADQATVAIALTDGSCTVAGRQTNADGTAWEEAVEAPEAPEVPEGALAVTDDGYVARAADDCEGIAFAALDGTWQTCGPGMDPAQPIAIDVADGTLYIWTADVVTSLPVS</sequence>
<dbReference type="Proteomes" id="UP000298358">
    <property type="component" value="Unassembled WGS sequence"/>
</dbReference>
<dbReference type="EMBL" id="SPQB01000024">
    <property type="protein sequence ID" value="TFU32484.1"/>
    <property type="molecule type" value="Genomic_DNA"/>
</dbReference>
<gene>
    <name evidence="2" type="ORF">E4U02_10295</name>
</gene>
<feature type="transmembrane region" description="Helical" evidence="1">
    <location>
        <begin position="12"/>
        <end position="32"/>
    </location>
</feature>
<dbReference type="AlphaFoldDB" id="A0A4Y9FU11"/>
<evidence type="ECO:0000313" key="2">
    <source>
        <dbReference type="EMBL" id="TFU32484.1"/>
    </source>
</evidence>
<keyword evidence="1" id="KW-0472">Membrane</keyword>
<protein>
    <recommendedName>
        <fullName evidence="4">Exo-alpha-sialidase</fullName>
    </recommendedName>
</protein>
<evidence type="ECO:0008006" key="4">
    <source>
        <dbReference type="Google" id="ProtNLM"/>
    </source>
</evidence>
<evidence type="ECO:0000256" key="1">
    <source>
        <dbReference type="SAM" id="Phobius"/>
    </source>
</evidence>